<dbReference type="GeneID" id="42302562"/>
<dbReference type="Pfam" id="PF26071">
    <property type="entry name" value="DUF8028"/>
    <property type="match status" value="1"/>
</dbReference>
<reference evidence="3 4" key="1">
    <citation type="journal article" date="2007" name="Int. J. Syst. Evol. Microbiol.">
        <title>Natronorubrum sulfidifaciens sp. nov., an extremely haloalkaliphilic archaeon isolated from Aiding salt lake in Xin-Jiang, China.</title>
        <authorList>
            <person name="Cui H.L."/>
            <person name="Tohty D."/>
            <person name="Liu H.C."/>
            <person name="Liu S.J."/>
            <person name="Oren A."/>
            <person name="Zhou P.J."/>
        </authorList>
    </citation>
    <scope>NUCLEOTIDE SEQUENCE [LARGE SCALE GENOMIC DNA]</scope>
    <source>
        <strain evidence="3 4">7-3</strain>
    </source>
</reference>
<protein>
    <submittedName>
        <fullName evidence="3">Uncharacterized protein</fullName>
    </submittedName>
</protein>
<evidence type="ECO:0000313" key="3">
    <source>
        <dbReference type="EMBL" id="QFU83917.1"/>
    </source>
</evidence>
<keyword evidence="2" id="KW-0812">Transmembrane</keyword>
<keyword evidence="4" id="KW-1185">Reference proteome</keyword>
<evidence type="ECO:0000313" key="4">
    <source>
        <dbReference type="Proteomes" id="UP000326170"/>
    </source>
</evidence>
<dbReference type="KEGG" id="nas:GCU68_15920"/>
<evidence type="ECO:0000256" key="2">
    <source>
        <dbReference type="SAM" id="Phobius"/>
    </source>
</evidence>
<feature type="transmembrane region" description="Helical" evidence="2">
    <location>
        <begin position="63"/>
        <end position="80"/>
    </location>
</feature>
<accession>A0A5P9P7K4</accession>
<keyword evidence="2" id="KW-1133">Transmembrane helix</keyword>
<proteinExistence type="predicted"/>
<feature type="region of interest" description="Disordered" evidence="1">
    <location>
        <begin position="1"/>
        <end position="22"/>
    </location>
</feature>
<dbReference type="RefSeq" id="WP_152943248.1">
    <property type="nucleotide sequence ID" value="NZ_CP045488.1"/>
</dbReference>
<keyword evidence="2" id="KW-0472">Membrane</keyword>
<dbReference type="EMBL" id="CP045488">
    <property type="protein sequence ID" value="QFU83917.1"/>
    <property type="molecule type" value="Genomic_DNA"/>
</dbReference>
<dbReference type="Proteomes" id="UP000326170">
    <property type="component" value="Chromosome"/>
</dbReference>
<dbReference type="InterPro" id="IPR058341">
    <property type="entry name" value="DUF8028"/>
</dbReference>
<evidence type="ECO:0000256" key="1">
    <source>
        <dbReference type="SAM" id="MobiDB-lite"/>
    </source>
</evidence>
<gene>
    <name evidence="3" type="ORF">GCU68_15920</name>
</gene>
<feature type="transmembrane region" description="Helical" evidence="2">
    <location>
        <begin position="38"/>
        <end position="57"/>
    </location>
</feature>
<name>A0A5P9P7K4_9EURY</name>
<dbReference type="AlphaFoldDB" id="A0A5P9P7K4"/>
<feature type="compositionally biased region" description="Polar residues" evidence="1">
    <location>
        <begin position="1"/>
        <end position="11"/>
    </location>
</feature>
<organism evidence="3 4">
    <name type="scientific">Natronorubrum aibiense</name>
    <dbReference type="NCBI Taxonomy" id="348826"/>
    <lineage>
        <taxon>Archaea</taxon>
        <taxon>Methanobacteriati</taxon>
        <taxon>Methanobacteriota</taxon>
        <taxon>Stenosarchaea group</taxon>
        <taxon>Halobacteria</taxon>
        <taxon>Halobacteriales</taxon>
        <taxon>Natrialbaceae</taxon>
        <taxon>Natronorubrum</taxon>
    </lineage>
</organism>
<dbReference type="OrthoDB" id="340775at2157"/>
<sequence>MSNPTSTPDGESATDQDSADGTLEEVVPSLAGPIRTTGFWGAIILPILYFPVLITGLSTSFEVSVFLGLIALNVVALYVGHAHRR</sequence>